<name>A0A0H5QIH9_9EUKA</name>
<proteinExistence type="predicted"/>
<dbReference type="EMBL" id="HACM01001433">
    <property type="protein sequence ID" value="CRZ01875.1"/>
    <property type="molecule type" value="Transcribed_RNA"/>
</dbReference>
<protein>
    <submittedName>
        <fullName evidence="1">Uncharacterized protein</fullName>
    </submittedName>
</protein>
<sequence length="137" mass="15672">MSGYRHLIRLLQPHIALVQADERIGDLERELLRPEQAVILTLQRVQVNLNPNRMAAGISLFNHTDTTFSSMPLKSNAHTIIRISSFLNDPSNCLNAFSRFVTTSSFDWFPGNSFSMRSPFSNQRTGHYLFYYPFSSS</sequence>
<reference evidence="1" key="1">
    <citation type="submission" date="2015-04" db="EMBL/GenBank/DDBJ databases">
        <title>The genome sequence of the plant pathogenic Rhizarian Plasmodiophora brassicae reveals insights in its biotrophic life cycle and the origin of chitin synthesis.</title>
        <authorList>
            <person name="Schwelm A."/>
            <person name="Fogelqvist J."/>
            <person name="Knaust A."/>
            <person name="Julke S."/>
            <person name="Lilja T."/>
            <person name="Dhandapani V."/>
            <person name="Bonilla-Rosso G."/>
            <person name="Karlsson M."/>
            <person name="Shevchenko A."/>
            <person name="Choi S.R."/>
            <person name="Kim H.G."/>
            <person name="Park J.Y."/>
            <person name="Lim Y.P."/>
            <person name="Ludwig-Muller J."/>
            <person name="Dixelius C."/>
        </authorList>
    </citation>
    <scope>NUCLEOTIDE SEQUENCE</scope>
    <source>
        <tissue evidence="1">Potato root galls</tissue>
    </source>
</reference>
<dbReference type="EMBL" id="HACM01001432">
    <property type="protein sequence ID" value="CRZ01874.1"/>
    <property type="molecule type" value="Transcribed_RNA"/>
</dbReference>
<dbReference type="AlphaFoldDB" id="A0A0H5QIH9"/>
<accession>A0A0H5QIH9</accession>
<evidence type="ECO:0000313" key="1">
    <source>
        <dbReference type="EMBL" id="CRZ01875.1"/>
    </source>
</evidence>
<organism evidence="1">
    <name type="scientific">Spongospora subterranea</name>
    <dbReference type="NCBI Taxonomy" id="70186"/>
    <lineage>
        <taxon>Eukaryota</taxon>
        <taxon>Sar</taxon>
        <taxon>Rhizaria</taxon>
        <taxon>Endomyxa</taxon>
        <taxon>Phytomyxea</taxon>
        <taxon>Plasmodiophorida</taxon>
        <taxon>Plasmodiophoridae</taxon>
        <taxon>Spongospora</taxon>
    </lineage>
</organism>